<dbReference type="EMBL" id="CAJNIZ010047937">
    <property type="protein sequence ID" value="CAE7778672.1"/>
    <property type="molecule type" value="Genomic_DNA"/>
</dbReference>
<reference evidence="2" key="1">
    <citation type="submission" date="2021-02" db="EMBL/GenBank/DDBJ databases">
        <authorList>
            <person name="Dougan E. K."/>
            <person name="Rhodes N."/>
            <person name="Thang M."/>
            <person name="Chan C."/>
        </authorList>
    </citation>
    <scope>NUCLEOTIDE SEQUENCE</scope>
</reference>
<accession>A0A812YE77</accession>
<protein>
    <submittedName>
        <fullName evidence="2">Akr1 protein</fullName>
    </submittedName>
</protein>
<sequence length="511" mass="57262">MALVAWPQKPEPAEPRACPEWLPLRWGNSAMLQRLLEAAGSFRESGRIEKQTWEAFKDAFTLHMQCDQMHLAFSAALPLFFEALRSGEGGGGDAQCGRGQLAFHRDHIDICVPVCIRLLERLQSLSRFGDRPPACPPEDIPKWKYVRELCSQAALSLDVARLVYLEQRRKKRDPRDAHNVDLGAIQERIPQTEDRQVVHKPDSTAKEAVTSQLVLDSDSSHAVMGAPAKVRQSLQVVETEECSSSSTSLQRADIQEYKRIRHFALVRAGRFLKAVQAPMDQLREESESLSIMSGVDPGSAIRELLYPCFGSFVEQQLLPLYVRDIELVTMDEVLQYYCAVPVDIEDERRARQILGVNPESRLKRRHSTASSASTTPIANQKEPTLMVQFQASSFDKKKMRIPTSVIENRRYGKPQAVPKDVPVVLNVARPSIGVHSRETIPLTPSKKSRSEREPATALWKSPGEIMTTPPAKRRLKKSPVTWERVPRGLVGIVDTPPPPRSLIADYSAMGA</sequence>
<dbReference type="OrthoDB" id="447880at2759"/>
<evidence type="ECO:0000256" key="1">
    <source>
        <dbReference type="SAM" id="MobiDB-lite"/>
    </source>
</evidence>
<keyword evidence="3" id="KW-1185">Reference proteome</keyword>
<evidence type="ECO:0000313" key="2">
    <source>
        <dbReference type="EMBL" id="CAE7778672.1"/>
    </source>
</evidence>
<feature type="region of interest" description="Disordered" evidence="1">
    <location>
        <begin position="361"/>
        <end position="382"/>
    </location>
</feature>
<dbReference type="Proteomes" id="UP000649617">
    <property type="component" value="Unassembled WGS sequence"/>
</dbReference>
<name>A0A812YE77_SYMPI</name>
<comment type="caution">
    <text evidence="2">The sequence shown here is derived from an EMBL/GenBank/DDBJ whole genome shotgun (WGS) entry which is preliminary data.</text>
</comment>
<proteinExistence type="predicted"/>
<gene>
    <name evidence="2" type="primary">akr1</name>
    <name evidence="2" type="ORF">SPIL2461_LOCUS23098</name>
</gene>
<evidence type="ECO:0000313" key="3">
    <source>
        <dbReference type="Proteomes" id="UP000649617"/>
    </source>
</evidence>
<organism evidence="2 3">
    <name type="scientific">Symbiodinium pilosum</name>
    <name type="common">Dinoflagellate</name>
    <dbReference type="NCBI Taxonomy" id="2952"/>
    <lineage>
        <taxon>Eukaryota</taxon>
        <taxon>Sar</taxon>
        <taxon>Alveolata</taxon>
        <taxon>Dinophyceae</taxon>
        <taxon>Suessiales</taxon>
        <taxon>Symbiodiniaceae</taxon>
        <taxon>Symbiodinium</taxon>
    </lineage>
</organism>
<dbReference type="AlphaFoldDB" id="A0A812YE77"/>